<sequence length="21" mass="2294">MGSEHGKFRLSRRAFLTGTAA</sequence>
<protein>
    <recommendedName>
        <fullName evidence="2">Twin-arginine translocation signal domain-containing protein</fullName>
    </recommendedName>
</protein>
<name>A0A6J4UW57_9BACT</name>
<reference evidence="1" key="1">
    <citation type="submission" date="2020-02" db="EMBL/GenBank/DDBJ databases">
        <authorList>
            <person name="Meier V. D."/>
        </authorList>
    </citation>
    <scope>NUCLEOTIDE SEQUENCE</scope>
    <source>
        <strain evidence="1">AVDCRST_MAG88</strain>
    </source>
</reference>
<proteinExistence type="predicted"/>
<organism evidence="1">
    <name type="scientific">uncultured Thermomicrobiales bacterium</name>
    <dbReference type="NCBI Taxonomy" id="1645740"/>
    <lineage>
        <taxon>Bacteria</taxon>
        <taxon>Pseudomonadati</taxon>
        <taxon>Thermomicrobiota</taxon>
        <taxon>Thermomicrobia</taxon>
        <taxon>Thermomicrobiales</taxon>
        <taxon>environmental samples</taxon>
    </lineage>
</organism>
<gene>
    <name evidence="1" type="ORF">AVDCRST_MAG88-1257</name>
</gene>
<accession>A0A6J4UW57</accession>
<dbReference type="AlphaFoldDB" id="A0A6J4UW57"/>
<feature type="non-terminal residue" evidence="1">
    <location>
        <position position="21"/>
    </location>
</feature>
<dbReference type="EMBL" id="CADCWM010000428">
    <property type="protein sequence ID" value="CAA9557876.1"/>
    <property type="molecule type" value="Genomic_DNA"/>
</dbReference>
<evidence type="ECO:0008006" key="2">
    <source>
        <dbReference type="Google" id="ProtNLM"/>
    </source>
</evidence>
<evidence type="ECO:0000313" key="1">
    <source>
        <dbReference type="EMBL" id="CAA9557876.1"/>
    </source>
</evidence>